<dbReference type="SUPFAM" id="SSF52540">
    <property type="entry name" value="P-loop containing nucleoside triphosphate hydrolases"/>
    <property type="match status" value="1"/>
</dbReference>
<evidence type="ECO:0000313" key="10">
    <source>
        <dbReference type="Proteomes" id="UP000199345"/>
    </source>
</evidence>
<sequence>MSTNQPAPSPSALIRIAQLHKSYKLIDADGKTIENAVLQNINLNIEKGEFVAIMGHSGSGKSTLMNILGCLDTPTSGDYWLENQNVAMLSNDALARLRNRYIGFVFQGFNLLNRMTALDNVAVPLLYAGENRASSRQQAMEQLRRTGLEKFAMHHPNQLSGGQQQRVAISRALINQPPLILADEPTGNLDTQTSQEIMVLFERLNREQGITIVLVTHEKDIAAYARRLILIKDGSIVYDGDQALENALDPVI</sequence>
<dbReference type="PANTHER" id="PTHR24220:SF86">
    <property type="entry name" value="ABC TRANSPORTER ABCH.1"/>
    <property type="match status" value="1"/>
</dbReference>
<dbReference type="GO" id="GO:0016887">
    <property type="term" value="F:ATP hydrolysis activity"/>
    <property type="evidence" value="ECO:0007669"/>
    <property type="project" value="InterPro"/>
</dbReference>
<evidence type="ECO:0000256" key="5">
    <source>
        <dbReference type="ARBA" id="ARBA00022989"/>
    </source>
</evidence>
<evidence type="ECO:0000256" key="6">
    <source>
        <dbReference type="ARBA" id="ARBA00023251"/>
    </source>
</evidence>
<dbReference type="GO" id="GO:0046677">
    <property type="term" value="P:response to antibiotic"/>
    <property type="evidence" value="ECO:0007669"/>
    <property type="project" value="UniProtKB-KW"/>
</dbReference>
<name>A0A1I0B5E8_9PROT</name>
<evidence type="ECO:0000256" key="1">
    <source>
        <dbReference type="ARBA" id="ARBA00022448"/>
    </source>
</evidence>
<dbReference type="InterPro" id="IPR003439">
    <property type="entry name" value="ABC_transporter-like_ATP-bd"/>
</dbReference>
<dbReference type="Pfam" id="PF00005">
    <property type="entry name" value="ABC_tran"/>
    <property type="match status" value="1"/>
</dbReference>
<evidence type="ECO:0000313" key="9">
    <source>
        <dbReference type="EMBL" id="SET01333.1"/>
    </source>
</evidence>
<dbReference type="Gene3D" id="3.40.50.300">
    <property type="entry name" value="P-loop containing nucleotide triphosphate hydrolases"/>
    <property type="match status" value="1"/>
</dbReference>
<keyword evidence="5" id="KW-0812">Transmembrane</keyword>
<keyword evidence="3" id="KW-0547">Nucleotide-binding</keyword>
<evidence type="ECO:0000256" key="4">
    <source>
        <dbReference type="ARBA" id="ARBA00022840"/>
    </source>
</evidence>
<dbReference type="InterPro" id="IPR017871">
    <property type="entry name" value="ABC_transporter-like_CS"/>
</dbReference>
<dbReference type="PANTHER" id="PTHR24220">
    <property type="entry name" value="IMPORT ATP-BINDING PROTEIN"/>
    <property type="match status" value="1"/>
</dbReference>
<keyword evidence="10" id="KW-1185">Reference proteome</keyword>
<gene>
    <name evidence="9" type="ORF">SAMN05216326_10950</name>
</gene>
<feature type="domain" description="ABC transporter" evidence="8">
    <location>
        <begin position="14"/>
        <end position="252"/>
    </location>
</feature>
<dbReference type="InterPro" id="IPR027417">
    <property type="entry name" value="P-loop_NTPase"/>
</dbReference>
<keyword evidence="5" id="KW-0472">Membrane</keyword>
<keyword evidence="4 9" id="KW-0067">ATP-binding</keyword>
<dbReference type="GO" id="GO:0098796">
    <property type="term" value="C:membrane protein complex"/>
    <property type="evidence" value="ECO:0007669"/>
    <property type="project" value="UniProtKB-ARBA"/>
</dbReference>
<dbReference type="GO" id="GO:0022857">
    <property type="term" value="F:transmembrane transporter activity"/>
    <property type="evidence" value="ECO:0007669"/>
    <property type="project" value="UniProtKB-ARBA"/>
</dbReference>
<dbReference type="CDD" id="cd03255">
    <property type="entry name" value="ABC_MJ0796_LolCDE_FtsE"/>
    <property type="match status" value="1"/>
</dbReference>
<dbReference type="InterPro" id="IPR017911">
    <property type="entry name" value="MacB-like_ATP-bd"/>
</dbReference>
<keyword evidence="2" id="KW-1003">Cell membrane</keyword>
<organism evidence="9 10">
    <name type="scientific">Nitrosomonas marina</name>
    <dbReference type="NCBI Taxonomy" id="917"/>
    <lineage>
        <taxon>Bacteria</taxon>
        <taxon>Pseudomonadati</taxon>
        <taxon>Pseudomonadota</taxon>
        <taxon>Betaproteobacteria</taxon>
        <taxon>Nitrosomonadales</taxon>
        <taxon>Nitrosomonadaceae</taxon>
        <taxon>Nitrosomonas</taxon>
    </lineage>
</organism>
<keyword evidence="1" id="KW-0813">Transport</keyword>
<dbReference type="GO" id="GO:0005524">
    <property type="term" value="F:ATP binding"/>
    <property type="evidence" value="ECO:0007669"/>
    <property type="project" value="UniProtKB-KW"/>
</dbReference>
<evidence type="ECO:0000259" key="8">
    <source>
        <dbReference type="PROSITE" id="PS50893"/>
    </source>
</evidence>
<reference evidence="10" key="1">
    <citation type="submission" date="2016-10" db="EMBL/GenBank/DDBJ databases">
        <authorList>
            <person name="Varghese N."/>
            <person name="Submissions S."/>
        </authorList>
    </citation>
    <scope>NUCLEOTIDE SEQUENCE [LARGE SCALE GENOMIC DNA]</scope>
    <source>
        <strain evidence="10">Nm71</strain>
    </source>
</reference>
<dbReference type="PROSITE" id="PS00211">
    <property type="entry name" value="ABC_TRANSPORTER_1"/>
    <property type="match status" value="1"/>
</dbReference>
<dbReference type="SMART" id="SM00382">
    <property type="entry name" value="AAA"/>
    <property type="match status" value="1"/>
</dbReference>
<accession>A0A1I0B5E8</accession>
<proteinExistence type="inferred from homology"/>
<dbReference type="InterPro" id="IPR015854">
    <property type="entry name" value="ABC_transpr_LolD-like"/>
</dbReference>
<dbReference type="OrthoDB" id="8524638at2"/>
<comment type="similarity">
    <text evidence="7">Belongs to the ABC transporter superfamily. Macrolide exporter (TC 3.A.1.122) family.</text>
</comment>
<dbReference type="EMBL" id="FOIA01000009">
    <property type="protein sequence ID" value="SET01333.1"/>
    <property type="molecule type" value="Genomic_DNA"/>
</dbReference>
<evidence type="ECO:0000256" key="3">
    <source>
        <dbReference type="ARBA" id="ARBA00022741"/>
    </source>
</evidence>
<dbReference type="FunFam" id="3.40.50.300:FF:000032">
    <property type="entry name" value="Export ABC transporter ATP-binding protein"/>
    <property type="match status" value="1"/>
</dbReference>
<dbReference type="RefSeq" id="WP_090657528.1">
    <property type="nucleotide sequence ID" value="NZ_FOIA01000009.1"/>
</dbReference>
<evidence type="ECO:0000256" key="2">
    <source>
        <dbReference type="ARBA" id="ARBA00022475"/>
    </source>
</evidence>
<dbReference type="GO" id="GO:0005886">
    <property type="term" value="C:plasma membrane"/>
    <property type="evidence" value="ECO:0007669"/>
    <property type="project" value="TreeGrafter"/>
</dbReference>
<dbReference type="PROSITE" id="PS50893">
    <property type="entry name" value="ABC_TRANSPORTER_2"/>
    <property type="match status" value="1"/>
</dbReference>
<protein>
    <submittedName>
        <fullName evidence="9">Putative ABC transport system ATP-binding protein</fullName>
    </submittedName>
</protein>
<dbReference type="InterPro" id="IPR003593">
    <property type="entry name" value="AAA+_ATPase"/>
</dbReference>
<keyword evidence="5" id="KW-1133">Transmembrane helix</keyword>
<dbReference type="Proteomes" id="UP000199345">
    <property type="component" value="Unassembled WGS sequence"/>
</dbReference>
<keyword evidence="6" id="KW-0046">Antibiotic resistance</keyword>
<dbReference type="AlphaFoldDB" id="A0A1I0B5E8"/>
<evidence type="ECO:0000256" key="7">
    <source>
        <dbReference type="ARBA" id="ARBA00038388"/>
    </source>
</evidence>